<accession>A0A0H5R456</accession>
<evidence type="ECO:0000256" key="1">
    <source>
        <dbReference type="SAM" id="MobiDB-lite"/>
    </source>
</evidence>
<dbReference type="AlphaFoldDB" id="A0A0H5R456"/>
<reference evidence="3" key="1">
    <citation type="submission" date="2015-04" db="EMBL/GenBank/DDBJ databases">
        <title>The genome sequence of the plant pathogenic Rhizarian Plasmodiophora brassicae reveals insights in its biotrophic life cycle and the origin of chitin synthesis.</title>
        <authorList>
            <person name="Schwelm A."/>
            <person name="Fogelqvist J."/>
            <person name="Knaust A."/>
            <person name="Julke S."/>
            <person name="Lilja T."/>
            <person name="Dhandapani V."/>
            <person name="Bonilla-Rosso G."/>
            <person name="Karlsson M."/>
            <person name="Shevchenko A."/>
            <person name="Choi S.R."/>
            <person name="Kim H.G."/>
            <person name="Park J.Y."/>
            <person name="Lim Y.P."/>
            <person name="Ludwig-Muller J."/>
            <person name="Dixelius C."/>
        </authorList>
    </citation>
    <scope>NUCLEOTIDE SEQUENCE</scope>
    <source>
        <tissue evidence="3">Potato root galls</tissue>
    </source>
</reference>
<feature type="compositionally biased region" description="Low complexity" evidence="1">
    <location>
        <begin position="161"/>
        <end position="175"/>
    </location>
</feature>
<organism evidence="3">
    <name type="scientific">Spongospora subterranea</name>
    <dbReference type="NCBI Taxonomy" id="70186"/>
    <lineage>
        <taxon>Eukaryota</taxon>
        <taxon>Sar</taxon>
        <taxon>Rhizaria</taxon>
        <taxon>Endomyxa</taxon>
        <taxon>Phytomyxea</taxon>
        <taxon>Plasmodiophorida</taxon>
        <taxon>Plasmodiophoridae</taxon>
        <taxon>Spongospora</taxon>
    </lineage>
</organism>
<feature type="non-terminal residue" evidence="3">
    <location>
        <position position="1"/>
    </location>
</feature>
<evidence type="ECO:0000313" key="3">
    <source>
        <dbReference type="EMBL" id="CRZ08985.1"/>
    </source>
</evidence>
<feature type="region of interest" description="Disordered" evidence="1">
    <location>
        <begin position="161"/>
        <end position="186"/>
    </location>
</feature>
<feature type="chain" id="PRO_5012949442" evidence="2">
    <location>
        <begin position="16"/>
        <end position="186"/>
    </location>
</feature>
<proteinExistence type="predicted"/>
<evidence type="ECO:0000256" key="2">
    <source>
        <dbReference type="SAM" id="SignalP"/>
    </source>
</evidence>
<feature type="compositionally biased region" description="Basic and acidic residues" evidence="1">
    <location>
        <begin position="177"/>
        <end position="186"/>
    </location>
</feature>
<sequence>LLLFSLLSIAGSVDIRDFETDSDVDPLSVYFSDFESHFPLEIGAQLLTPDVDWSNDLFREFLFQCGQIKAKKKNLIASDSLQITLGQTLYQIGNCVCDKVEEIAKGVPGDGLLKSQGAKDPIKIFMWAVRKKKSLSILETSHIMASLFLLKTKDSLPEFWSSTKGESTGSTSEYSLDQDHSPEVAL</sequence>
<name>A0A0H5R456_9EUKA</name>
<protein>
    <submittedName>
        <fullName evidence="3">Uncharacterized protein</fullName>
    </submittedName>
</protein>
<keyword evidence="2" id="KW-0732">Signal</keyword>
<feature type="signal peptide" evidence="2">
    <location>
        <begin position="1"/>
        <end position="15"/>
    </location>
</feature>
<dbReference type="EMBL" id="HACM01008543">
    <property type="protein sequence ID" value="CRZ08985.1"/>
    <property type="molecule type" value="Transcribed_RNA"/>
</dbReference>